<dbReference type="SUPFAM" id="SSF49329">
    <property type="entry name" value="Cu,Zn superoxide dismutase-like"/>
    <property type="match status" value="1"/>
</dbReference>
<gene>
    <name evidence="10" type="ORF">OnM2_037094</name>
</gene>
<dbReference type="Gene3D" id="2.60.40.200">
    <property type="entry name" value="Superoxide dismutase, copper/zinc binding domain"/>
    <property type="match status" value="1"/>
</dbReference>
<sequence>MRCAGLYGLPLFSTRSSLLLLLVVLVVLSVSAPVVASDTPLTGTLGNATIVEDNPPDVTYVAMLPTQFSSKIRGSISATGSSDGIGVVFKVNFTDFPMGQGPFTYHVHVNPVPTDGNCNGTLGHLDPFIRGEDVACQKSLPQTCQVGDLAGKHGKITEDPFTAGYVEDFASTAMGIGAFIGNRSIVIHNVNKTRLTCANFTLLQSSVGSNNMTNGSSPYLFHGSADHRHPASFYTLAFFFSALAVVVLL</sequence>
<dbReference type="InterPro" id="IPR053257">
    <property type="entry name" value="Cu-only_SOD"/>
</dbReference>
<comment type="catalytic activity">
    <reaction evidence="7">
        <text>2 superoxide + 2 H(+) = H2O2 + O2</text>
        <dbReference type="Rhea" id="RHEA:20696"/>
        <dbReference type="ChEBI" id="CHEBI:15378"/>
        <dbReference type="ChEBI" id="CHEBI:15379"/>
        <dbReference type="ChEBI" id="CHEBI:16240"/>
        <dbReference type="ChEBI" id="CHEBI:18421"/>
        <dbReference type="EC" id="1.15.1.1"/>
    </reaction>
</comment>
<dbReference type="GO" id="GO:0046872">
    <property type="term" value="F:metal ion binding"/>
    <property type="evidence" value="ECO:0007669"/>
    <property type="project" value="InterPro"/>
</dbReference>
<organism evidence="10 11">
    <name type="scientific">Erysiphe neolycopersici</name>
    <dbReference type="NCBI Taxonomy" id="212602"/>
    <lineage>
        <taxon>Eukaryota</taxon>
        <taxon>Fungi</taxon>
        <taxon>Dikarya</taxon>
        <taxon>Ascomycota</taxon>
        <taxon>Pezizomycotina</taxon>
        <taxon>Leotiomycetes</taxon>
        <taxon>Erysiphales</taxon>
        <taxon>Erysiphaceae</taxon>
        <taxon>Erysiphe</taxon>
    </lineage>
</organism>
<dbReference type="OrthoDB" id="159229at2759"/>
<proteinExistence type="inferred from homology"/>
<feature type="chain" id="PRO_5019375831" description="superoxide dismutase" evidence="9">
    <location>
        <begin position="37"/>
        <end position="249"/>
    </location>
</feature>
<feature type="signal peptide" evidence="9">
    <location>
        <begin position="1"/>
        <end position="36"/>
    </location>
</feature>
<evidence type="ECO:0000256" key="9">
    <source>
        <dbReference type="SAM" id="SignalP"/>
    </source>
</evidence>
<keyword evidence="6" id="KW-0049">Antioxidant</keyword>
<evidence type="ECO:0000256" key="3">
    <source>
        <dbReference type="ARBA" id="ARBA00010457"/>
    </source>
</evidence>
<dbReference type="GO" id="GO:0004784">
    <property type="term" value="F:superoxide dismutase activity"/>
    <property type="evidence" value="ECO:0007669"/>
    <property type="project" value="UniProtKB-EC"/>
</dbReference>
<dbReference type="GO" id="GO:0005576">
    <property type="term" value="C:extracellular region"/>
    <property type="evidence" value="ECO:0007669"/>
    <property type="project" value="UniProtKB-SubCell"/>
</dbReference>
<keyword evidence="8" id="KW-0812">Transmembrane</keyword>
<keyword evidence="8" id="KW-0472">Membrane</keyword>
<dbReference type="Proteomes" id="UP000286134">
    <property type="component" value="Unassembled WGS sequence"/>
</dbReference>
<keyword evidence="5" id="KW-0964">Secreted</keyword>
<evidence type="ECO:0000313" key="11">
    <source>
        <dbReference type="Proteomes" id="UP000286134"/>
    </source>
</evidence>
<comment type="similarity">
    <text evidence="3">Belongs to the Cu-Zn superoxide dismutase family.</text>
</comment>
<dbReference type="FunFam" id="2.60.40.200:FF:000007">
    <property type="entry name" value="Cell surface Cu-only superoxide dismutase 5"/>
    <property type="match status" value="1"/>
</dbReference>
<name>A0A420HWS7_9PEZI</name>
<dbReference type="AlphaFoldDB" id="A0A420HWS7"/>
<keyword evidence="11" id="KW-1185">Reference proteome</keyword>
<evidence type="ECO:0000256" key="5">
    <source>
        <dbReference type="ARBA" id="ARBA00022525"/>
    </source>
</evidence>
<dbReference type="EMBL" id="MCFK01003769">
    <property type="protein sequence ID" value="RKF61918.1"/>
    <property type="molecule type" value="Genomic_DNA"/>
</dbReference>
<dbReference type="PANTHER" id="PTHR20910">
    <property type="entry name" value="AGAP001623-PA"/>
    <property type="match status" value="1"/>
</dbReference>
<keyword evidence="9" id="KW-0732">Signal</keyword>
<protein>
    <recommendedName>
        <fullName evidence="4">superoxide dismutase</fullName>
        <ecNumber evidence="4">1.15.1.1</ecNumber>
    </recommendedName>
</protein>
<comment type="subcellular location">
    <subcellularLocation>
        <location evidence="1">Cell envelope</location>
    </subcellularLocation>
    <subcellularLocation>
        <location evidence="2">Secreted</location>
    </subcellularLocation>
</comment>
<feature type="transmembrane region" description="Helical" evidence="8">
    <location>
        <begin position="231"/>
        <end position="248"/>
    </location>
</feature>
<keyword evidence="8" id="KW-1133">Transmembrane helix</keyword>
<reference evidence="10 11" key="1">
    <citation type="journal article" date="2018" name="BMC Genomics">
        <title>Comparative genome analyses reveal sequence features reflecting distinct modes of host-adaptation between dicot and monocot powdery mildew.</title>
        <authorList>
            <person name="Wu Y."/>
            <person name="Ma X."/>
            <person name="Pan Z."/>
            <person name="Kale S.D."/>
            <person name="Song Y."/>
            <person name="King H."/>
            <person name="Zhang Q."/>
            <person name="Presley C."/>
            <person name="Deng X."/>
            <person name="Wei C.I."/>
            <person name="Xiao S."/>
        </authorList>
    </citation>
    <scope>NUCLEOTIDE SEQUENCE [LARGE SCALE GENOMIC DNA]</scope>
    <source>
        <strain evidence="10">UMSG2</strain>
    </source>
</reference>
<comment type="caution">
    <text evidence="10">The sequence shown here is derived from an EMBL/GenBank/DDBJ whole genome shotgun (WGS) entry which is preliminary data.</text>
</comment>
<evidence type="ECO:0000256" key="2">
    <source>
        <dbReference type="ARBA" id="ARBA00004613"/>
    </source>
</evidence>
<dbReference type="InterPro" id="IPR036423">
    <property type="entry name" value="SOD-like_Cu/Zn_dom_sf"/>
</dbReference>
<dbReference type="STRING" id="212602.A0A420HWS7"/>
<evidence type="ECO:0000256" key="6">
    <source>
        <dbReference type="ARBA" id="ARBA00022862"/>
    </source>
</evidence>
<evidence type="ECO:0000256" key="8">
    <source>
        <dbReference type="SAM" id="Phobius"/>
    </source>
</evidence>
<evidence type="ECO:0000313" key="10">
    <source>
        <dbReference type="EMBL" id="RKF61918.1"/>
    </source>
</evidence>
<accession>A0A420HWS7</accession>
<evidence type="ECO:0000256" key="4">
    <source>
        <dbReference type="ARBA" id="ARBA00012682"/>
    </source>
</evidence>
<dbReference type="EC" id="1.15.1.1" evidence="4"/>
<evidence type="ECO:0000256" key="1">
    <source>
        <dbReference type="ARBA" id="ARBA00004196"/>
    </source>
</evidence>
<evidence type="ECO:0000256" key="7">
    <source>
        <dbReference type="ARBA" id="ARBA00049204"/>
    </source>
</evidence>
<dbReference type="PANTHER" id="PTHR20910:SF1">
    <property type="entry name" value="SUPEROXIDE DISMUTASE COPPER_ZINC BINDING DOMAIN-CONTAINING PROTEIN"/>
    <property type="match status" value="1"/>
</dbReference>